<evidence type="ECO:0000256" key="8">
    <source>
        <dbReference type="ARBA" id="ARBA00022777"/>
    </source>
</evidence>
<keyword evidence="5" id="KW-0762">Sugar transport</keyword>
<reference evidence="10" key="1">
    <citation type="journal article" date="2024" name="Int. J. Syst. Evol. Microbiol.">
        <title>Brooklawnia propionicigenes sp. nov., a facultatively anaerobic, propionate-producing bacterium isolated from a methanogenic reactor treating waste from cattle farms.</title>
        <authorList>
            <person name="Akita Y."/>
            <person name="Ueki A."/>
            <person name="Tonouchi A."/>
            <person name="Sugawara Y."/>
            <person name="Honma S."/>
            <person name="Kaku N."/>
            <person name="Ueki K."/>
        </authorList>
    </citation>
    <scope>NUCLEOTIDE SEQUENCE</scope>
    <source>
        <strain evidence="10">SH051</strain>
    </source>
</reference>
<evidence type="ECO:0000256" key="2">
    <source>
        <dbReference type="ARBA" id="ARBA00022448"/>
    </source>
</evidence>
<dbReference type="Gene3D" id="3.40.50.510">
    <property type="entry name" value="Phosphotransferase system, mannose-type IIA component"/>
    <property type="match status" value="1"/>
</dbReference>
<evidence type="ECO:0000256" key="7">
    <source>
        <dbReference type="ARBA" id="ARBA00022683"/>
    </source>
</evidence>
<dbReference type="GO" id="GO:0016020">
    <property type="term" value="C:membrane"/>
    <property type="evidence" value="ECO:0007669"/>
    <property type="project" value="InterPro"/>
</dbReference>
<dbReference type="PANTHER" id="PTHR33799">
    <property type="entry name" value="PTS PERMEASE-RELATED-RELATED"/>
    <property type="match status" value="1"/>
</dbReference>
<dbReference type="AlphaFoldDB" id="A0AAN0MIK7"/>
<evidence type="ECO:0000256" key="5">
    <source>
        <dbReference type="ARBA" id="ARBA00022597"/>
    </source>
</evidence>
<keyword evidence="6" id="KW-0808">Transferase</keyword>
<gene>
    <name evidence="10" type="ORF">brsh051_29240</name>
</gene>
<dbReference type="PROSITE" id="PS51096">
    <property type="entry name" value="PTS_EIIA_TYPE_4"/>
    <property type="match status" value="1"/>
</dbReference>
<proteinExistence type="predicted"/>
<dbReference type="InterPro" id="IPR013789">
    <property type="entry name" value="PTS_EIIA_man"/>
</dbReference>
<protein>
    <submittedName>
        <fullName evidence="10">Mannose/fructose/sorbose PTS transporter subunit IIA</fullName>
    </submittedName>
</protein>
<dbReference type="GO" id="GO:0005737">
    <property type="term" value="C:cytoplasm"/>
    <property type="evidence" value="ECO:0007669"/>
    <property type="project" value="UniProtKB-SubCell"/>
</dbReference>
<dbReference type="GO" id="GO:0016301">
    <property type="term" value="F:kinase activity"/>
    <property type="evidence" value="ECO:0007669"/>
    <property type="project" value="UniProtKB-KW"/>
</dbReference>
<comment type="subcellular location">
    <subcellularLocation>
        <location evidence="1">Cytoplasm</location>
    </subcellularLocation>
</comment>
<accession>A0AAN0MIK7</accession>
<keyword evidence="8" id="KW-0418">Kinase</keyword>
<organism evidence="10 11">
    <name type="scientific">Brooklawnia propionicigenes</name>
    <dbReference type="NCBI Taxonomy" id="3041175"/>
    <lineage>
        <taxon>Bacteria</taxon>
        <taxon>Bacillati</taxon>
        <taxon>Actinomycetota</taxon>
        <taxon>Actinomycetes</taxon>
        <taxon>Propionibacteriales</taxon>
        <taxon>Propionibacteriaceae</taxon>
        <taxon>Brooklawnia</taxon>
    </lineage>
</organism>
<keyword evidence="3" id="KW-0963">Cytoplasm</keyword>
<dbReference type="InterPro" id="IPR036662">
    <property type="entry name" value="PTS_EIIA_man-typ_sf"/>
</dbReference>
<evidence type="ECO:0000256" key="4">
    <source>
        <dbReference type="ARBA" id="ARBA00022553"/>
    </source>
</evidence>
<dbReference type="KEGG" id="broo:brsh051_29240"/>
<evidence type="ECO:0000256" key="1">
    <source>
        <dbReference type="ARBA" id="ARBA00004496"/>
    </source>
</evidence>
<evidence type="ECO:0000313" key="10">
    <source>
        <dbReference type="EMBL" id="BEH03643.1"/>
    </source>
</evidence>
<feature type="domain" description="PTS EIIA type-4" evidence="9">
    <location>
        <begin position="1"/>
        <end position="124"/>
    </location>
</feature>
<keyword evidence="2" id="KW-0813">Transport</keyword>
<dbReference type="GO" id="GO:0016773">
    <property type="term" value="F:phosphotransferase activity, alcohol group as acceptor"/>
    <property type="evidence" value="ECO:0007669"/>
    <property type="project" value="InterPro"/>
</dbReference>
<dbReference type="PANTHER" id="PTHR33799:SF1">
    <property type="entry name" value="PTS SYSTEM MANNOSE-SPECIFIC EIIAB COMPONENT-RELATED"/>
    <property type="match status" value="1"/>
</dbReference>
<dbReference type="Proteomes" id="UP001431656">
    <property type="component" value="Chromosome"/>
</dbReference>
<evidence type="ECO:0000313" key="11">
    <source>
        <dbReference type="Proteomes" id="UP001431656"/>
    </source>
</evidence>
<dbReference type="SUPFAM" id="SSF53062">
    <property type="entry name" value="PTS system fructose IIA component-like"/>
    <property type="match status" value="1"/>
</dbReference>
<dbReference type="EMBL" id="AP028056">
    <property type="protein sequence ID" value="BEH03643.1"/>
    <property type="molecule type" value="Genomic_DNA"/>
</dbReference>
<keyword evidence="4" id="KW-0597">Phosphoprotein</keyword>
<dbReference type="InterPro" id="IPR051471">
    <property type="entry name" value="Bacterial_PTS_sugar_comp"/>
</dbReference>
<dbReference type="GO" id="GO:0009401">
    <property type="term" value="P:phosphoenolpyruvate-dependent sugar phosphotransferase system"/>
    <property type="evidence" value="ECO:0007669"/>
    <property type="project" value="UniProtKB-KW"/>
</dbReference>
<evidence type="ECO:0000256" key="6">
    <source>
        <dbReference type="ARBA" id="ARBA00022679"/>
    </source>
</evidence>
<dbReference type="RefSeq" id="WP_286266332.1">
    <property type="nucleotide sequence ID" value="NZ_AP028056.1"/>
</dbReference>
<keyword evidence="11" id="KW-1185">Reference proteome</keyword>
<evidence type="ECO:0000259" key="9">
    <source>
        <dbReference type="PROSITE" id="PS51096"/>
    </source>
</evidence>
<dbReference type="NCBIfam" id="TIGR00824">
    <property type="entry name" value="EIIA-man"/>
    <property type="match status" value="1"/>
</dbReference>
<evidence type="ECO:0000256" key="3">
    <source>
        <dbReference type="ARBA" id="ARBA00022490"/>
    </source>
</evidence>
<dbReference type="Pfam" id="PF03610">
    <property type="entry name" value="EIIA-man"/>
    <property type="match status" value="1"/>
</dbReference>
<dbReference type="CDD" id="cd00006">
    <property type="entry name" value="PTS_IIA_man"/>
    <property type="match status" value="1"/>
</dbReference>
<name>A0AAN0MIK7_9ACTN</name>
<sequence>MTHLVIATHAHLADALRDAAGMLLGDVQGVSAVNFVPGQTVAELIAQYTQIVEDTPDTEVLFLVDLFGGSPYNAAVQFIAGRTGFDVVSGVNLPMLLETLIKRMRGVGLVDLVDVAEQGGSSGIRTYHEALARISSAEADADDDESF</sequence>
<keyword evidence="7" id="KW-0598">Phosphotransferase system</keyword>
<dbReference type="InterPro" id="IPR033887">
    <property type="entry name" value="PTS_IIA_man"/>
</dbReference>
<dbReference type="InterPro" id="IPR004701">
    <property type="entry name" value="PTS_EIIA_man-typ"/>
</dbReference>